<keyword evidence="3" id="KW-0812">Transmembrane</keyword>
<gene>
    <name evidence="5" type="ORF">ALC53_06562</name>
</gene>
<accession>A0A151I430</accession>
<evidence type="ECO:0000313" key="6">
    <source>
        <dbReference type="Proteomes" id="UP000078540"/>
    </source>
</evidence>
<dbReference type="STRING" id="520822.A0A151I430"/>
<name>A0A151I430_9HYME</name>
<evidence type="ECO:0000259" key="4">
    <source>
        <dbReference type="Pfam" id="PF13359"/>
    </source>
</evidence>
<dbReference type="Proteomes" id="UP000078540">
    <property type="component" value="Unassembled WGS sequence"/>
</dbReference>
<sequence length="235" mass="27832">MPDYDDNKALVYVKEYEKREWLIDILDNDDLTIETLDAIYEDIDSLNNLDVTNALSETTCRDWFCRYNDDNFDRIVTGDEKWIFFENPKRKKNDQNNKRSTIATKGMLLRKFEQVYGFPNVIGTIDGIHIKICAPKEDSDLYINRKGFHSMNVQVVCESHELFIYCYAGYLKPIFLIILILLEMLHLGHLKVRFRILLEKDDRYEEEIKPILHDIAVELGNAKRIIIMNTLRRKM</sequence>
<comment type="cofactor">
    <cofactor evidence="1">
        <name>a divalent metal cation</name>
        <dbReference type="ChEBI" id="CHEBI:60240"/>
    </cofactor>
</comment>
<keyword evidence="2" id="KW-0479">Metal-binding</keyword>
<protein>
    <submittedName>
        <fullName evidence="5">Putative nuclease HARBI1</fullName>
    </submittedName>
</protein>
<dbReference type="EMBL" id="KQ976503">
    <property type="protein sequence ID" value="KYM82967.1"/>
    <property type="molecule type" value="Genomic_DNA"/>
</dbReference>
<dbReference type="Pfam" id="PF13359">
    <property type="entry name" value="DDE_Tnp_4"/>
    <property type="match status" value="1"/>
</dbReference>
<evidence type="ECO:0000256" key="3">
    <source>
        <dbReference type="SAM" id="Phobius"/>
    </source>
</evidence>
<feature type="domain" description="DDE Tnp4" evidence="4">
    <location>
        <begin position="125"/>
        <end position="170"/>
    </location>
</feature>
<proteinExistence type="predicted"/>
<keyword evidence="3" id="KW-1133">Transmembrane helix</keyword>
<dbReference type="InterPro" id="IPR027806">
    <property type="entry name" value="HARBI1_dom"/>
</dbReference>
<reference evidence="5 6" key="1">
    <citation type="submission" date="2015-09" db="EMBL/GenBank/DDBJ databases">
        <title>Atta colombica WGS genome.</title>
        <authorList>
            <person name="Nygaard S."/>
            <person name="Hu H."/>
            <person name="Boomsma J."/>
            <person name="Zhang G."/>
        </authorList>
    </citation>
    <scope>NUCLEOTIDE SEQUENCE [LARGE SCALE GENOMIC DNA]</scope>
    <source>
        <strain evidence="5">Treedump-2</strain>
        <tissue evidence="5">Whole body</tissue>
    </source>
</reference>
<evidence type="ECO:0000256" key="2">
    <source>
        <dbReference type="ARBA" id="ARBA00022723"/>
    </source>
</evidence>
<dbReference type="GO" id="GO:0046872">
    <property type="term" value="F:metal ion binding"/>
    <property type="evidence" value="ECO:0007669"/>
    <property type="project" value="UniProtKB-KW"/>
</dbReference>
<evidence type="ECO:0000313" key="5">
    <source>
        <dbReference type="EMBL" id="KYM82967.1"/>
    </source>
</evidence>
<feature type="transmembrane region" description="Helical" evidence="3">
    <location>
        <begin position="162"/>
        <end position="185"/>
    </location>
</feature>
<keyword evidence="6" id="KW-1185">Reference proteome</keyword>
<dbReference type="AlphaFoldDB" id="A0A151I430"/>
<keyword evidence="3" id="KW-0472">Membrane</keyword>
<organism evidence="5 6">
    <name type="scientific">Atta colombica</name>
    <dbReference type="NCBI Taxonomy" id="520822"/>
    <lineage>
        <taxon>Eukaryota</taxon>
        <taxon>Metazoa</taxon>
        <taxon>Ecdysozoa</taxon>
        <taxon>Arthropoda</taxon>
        <taxon>Hexapoda</taxon>
        <taxon>Insecta</taxon>
        <taxon>Pterygota</taxon>
        <taxon>Neoptera</taxon>
        <taxon>Endopterygota</taxon>
        <taxon>Hymenoptera</taxon>
        <taxon>Apocrita</taxon>
        <taxon>Aculeata</taxon>
        <taxon>Formicoidea</taxon>
        <taxon>Formicidae</taxon>
        <taxon>Myrmicinae</taxon>
        <taxon>Atta</taxon>
    </lineage>
</organism>
<evidence type="ECO:0000256" key="1">
    <source>
        <dbReference type="ARBA" id="ARBA00001968"/>
    </source>
</evidence>